<organism evidence="3 4">
    <name type="scientific">Actinacidiphila acididurans</name>
    <dbReference type="NCBI Taxonomy" id="2784346"/>
    <lineage>
        <taxon>Bacteria</taxon>
        <taxon>Bacillati</taxon>
        <taxon>Actinomycetota</taxon>
        <taxon>Actinomycetes</taxon>
        <taxon>Kitasatosporales</taxon>
        <taxon>Streptomycetaceae</taxon>
        <taxon>Actinacidiphila</taxon>
    </lineage>
</organism>
<feature type="transmembrane region" description="Helical" evidence="2">
    <location>
        <begin position="91"/>
        <end position="110"/>
    </location>
</feature>
<gene>
    <name evidence="3" type="ORF">ITX44_40175</name>
</gene>
<evidence type="ECO:0000313" key="4">
    <source>
        <dbReference type="Proteomes" id="UP000749040"/>
    </source>
</evidence>
<evidence type="ECO:0008006" key="5">
    <source>
        <dbReference type="Google" id="ProtNLM"/>
    </source>
</evidence>
<evidence type="ECO:0000256" key="1">
    <source>
        <dbReference type="SAM" id="MobiDB-lite"/>
    </source>
</evidence>
<feature type="transmembrane region" description="Helical" evidence="2">
    <location>
        <begin position="153"/>
        <end position="173"/>
    </location>
</feature>
<comment type="caution">
    <text evidence="3">The sequence shown here is derived from an EMBL/GenBank/DDBJ whole genome shotgun (WGS) entry which is preliminary data.</text>
</comment>
<keyword evidence="4" id="KW-1185">Reference proteome</keyword>
<feature type="region of interest" description="Disordered" evidence="1">
    <location>
        <begin position="407"/>
        <end position="434"/>
    </location>
</feature>
<sequence>MDLAQLARELRDLAEREQLAGRKGELESLADDLAAGSDLEVWAEIDLVGSFACPESLTTPVAGTAKAAAGRNGWSWASVWARIRRIRDEPLEAALGVLVFLPLLVTWAGLRMASSAYGELAKSDPKQASRPFLQLWQSGFGGHLSPYERFDSVALTAVGLICVLLLLATWHAWVRTRAERELVAEETERDVLLARLTSVMTRAQLALVPHRYGSPKQFGAELTAAARQLRSLNSQAVKSHEKLVLAADASQTAATGLRAATDRLTLEVPQLGAAVDRIETAIRAGADGLRDAHTKAVDAVRTSQESTTRTGQDNVTAVREVGDRIVQAGALIDTALKELVTAQRDLAGVSGQALAATDRASEAMVRSADRTVDAVDGMRRATEQWDAAAAHWQDAAARLDAGMHRLTGAPSLAVPPSGGSPADAGTAAGSRTSS</sequence>
<keyword evidence="2" id="KW-0472">Membrane</keyword>
<dbReference type="EMBL" id="JADKYB010000046">
    <property type="protein sequence ID" value="MBM9510678.1"/>
    <property type="molecule type" value="Genomic_DNA"/>
</dbReference>
<dbReference type="RefSeq" id="WP_205365087.1">
    <property type="nucleotide sequence ID" value="NZ_JADKYB010000046.1"/>
</dbReference>
<evidence type="ECO:0000256" key="2">
    <source>
        <dbReference type="SAM" id="Phobius"/>
    </source>
</evidence>
<keyword evidence="2" id="KW-0812">Transmembrane</keyword>
<dbReference type="Proteomes" id="UP000749040">
    <property type="component" value="Unassembled WGS sequence"/>
</dbReference>
<evidence type="ECO:0000313" key="3">
    <source>
        <dbReference type="EMBL" id="MBM9510678.1"/>
    </source>
</evidence>
<name>A0ABS2U4Y1_9ACTN</name>
<protein>
    <recommendedName>
        <fullName evidence="5">Methyl-accepting chemotaxis protein</fullName>
    </recommendedName>
</protein>
<reference evidence="3 4" key="1">
    <citation type="submission" date="2021-01" db="EMBL/GenBank/DDBJ databases">
        <title>Streptomyces acididurans sp. nov., isolated from a peat swamp forest soil.</title>
        <authorList>
            <person name="Chantavorakit T."/>
            <person name="Duangmal K."/>
        </authorList>
    </citation>
    <scope>NUCLEOTIDE SEQUENCE [LARGE SCALE GENOMIC DNA]</scope>
    <source>
        <strain evidence="3 4">KK5PA1</strain>
    </source>
</reference>
<keyword evidence="2" id="KW-1133">Transmembrane helix</keyword>
<proteinExistence type="predicted"/>
<accession>A0ABS2U4Y1</accession>